<dbReference type="EMBL" id="MH908871">
    <property type="protein sequence ID" value="AYM52329.1"/>
    <property type="molecule type" value="Genomic_DNA"/>
</dbReference>
<sequence length="378" mass="42599">MLKQPFIQGLAMHVKRIHDHRNLVRELRENKVDALEMIREALSNAKDHGAQRTWVRTWRQATPDKPSILFADDGEGMDDERLGAFWGIGASRKAAANQAIGYKGHGTKLFFASERLTVVTRCQGESGWRTCSVQRPSELEANAEIPIHSLELSDPKAKELESIGFLKLKSGTVIWVEQVLFGDAENLLRRRRLESYIDWFTVVGDLRSGLFETRLAFHEAVERGQTEGLGVQEAHLRPIRVDLKVNGEGNYSPLYERDKELLAAWGKDVQQYAQRPEMKAFGHRFADVNESSGANKRGARDDLTALRLTKPGDWRLDAGGWVRNHRSSGGQPASTRFLRRGQLAESPGTLWLRGAIRPLDVPRFHSHRPQERASGEGA</sequence>
<dbReference type="InterPro" id="IPR036890">
    <property type="entry name" value="HATPase_C_sf"/>
</dbReference>
<protein>
    <submittedName>
        <fullName evidence="1">ATP binding protein</fullName>
    </submittedName>
</protein>
<dbReference type="Pfam" id="PF13589">
    <property type="entry name" value="HATPase_c_3"/>
    <property type="match status" value="1"/>
</dbReference>
<accession>A0A3Q8I1N8</accession>
<dbReference type="Gene3D" id="3.30.565.10">
    <property type="entry name" value="Histidine kinase-like ATPase, C-terminal domain"/>
    <property type="match status" value="1"/>
</dbReference>
<proteinExistence type="predicted"/>
<name>A0A3Q8I1N8_9BACT</name>
<dbReference type="AlphaFoldDB" id="A0A3Q8I1N8"/>
<evidence type="ECO:0000313" key="1">
    <source>
        <dbReference type="EMBL" id="AYM52329.1"/>
    </source>
</evidence>
<reference evidence="1" key="1">
    <citation type="journal article" date="2018" name="J. Ind. Microbiol. Biotechnol.">
        <title>Genome mining reveals uncommon alkylpyrones as type III PKS products from myxobacteria.</title>
        <authorList>
            <person name="Hug J.J."/>
            <person name="Panter F."/>
            <person name="Krug D."/>
            <person name="Muller R."/>
        </authorList>
    </citation>
    <scope>NUCLEOTIDE SEQUENCE</scope>
    <source>
        <strain evidence="1">MCy4189</strain>
    </source>
</reference>
<organism evidence="1">
    <name type="scientific">Hyalangium minutum</name>
    <dbReference type="NCBI Taxonomy" id="394096"/>
    <lineage>
        <taxon>Bacteria</taxon>
        <taxon>Pseudomonadati</taxon>
        <taxon>Myxococcota</taxon>
        <taxon>Myxococcia</taxon>
        <taxon>Myxococcales</taxon>
        <taxon>Cystobacterineae</taxon>
        <taxon>Archangiaceae</taxon>
        <taxon>Hyalangium</taxon>
    </lineage>
</organism>
<dbReference type="SUPFAM" id="SSF55874">
    <property type="entry name" value="ATPase domain of HSP90 chaperone/DNA topoisomerase II/histidine kinase"/>
    <property type="match status" value="1"/>
</dbReference>